<dbReference type="PROSITE" id="PS51354">
    <property type="entry name" value="GLUTAREDOXIN_2"/>
    <property type="match status" value="1"/>
</dbReference>
<evidence type="ECO:0000313" key="2">
    <source>
        <dbReference type="EMBL" id="SAL88943.1"/>
    </source>
</evidence>
<dbReference type="Gene3D" id="3.40.30.10">
    <property type="entry name" value="Glutaredoxin"/>
    <property type="match status" value="1"/>
</dbReference>
<keyword evidence="3" id="KW-1185">Reference proteome</keyword>
<organism evidence="2 3">
    <name type="scientific">Caballeronia arvi</name>
    <dbReference type="NCBI Taxonomy" id="1777135"/>
    <lineage>
        <taxon>Bacteria</taxon>
        <taxon>Pseudomonadati</taxon>
        <taxon>Pseudomonadota</taxon>
        <taxon>Betaproteobacteria</taxon>
        <taxon>Burkholderiales</taxon>
        <taxon>Burkholderiaceae</taxon>
        <taxon>Caballeronia</taxon>
    </lineage>
</organism>
<dbReference type="CDD" id="cd02976">
    <property type="entry name" value="NrdH"/>
    <property type="match status" value="1"/>
</dbReference>
<proteinExistence type="predicted"/>
<sequence length="218" mass="23833">MQAASPEISVFWQPGCSSCVRVKEFLTRLEIPFKSVNVLSDTQGRDELRRLGARSIPIVSKGDEFVYAQSIEDVARFVDGMDAITDRLPPEILYAKWTKVLRLRVSRMASSLLEPPASTTASSFACKPCPLARSSRFLCPSVTLLLGVGAGAIACRSLRSVPGPNRPVLPQSSRSFCLVHHHLQAVSLACGRRPSTTGDREGPRVRCRSKEDCSSRCA</sequence>
<dbReference type="AlphaFoldDB" id="A0A158L748"/>
<dbReference type="EMBL" id="FCOM02000225">
    <property type="protein sequence ID" value="SAL88943.1"/>
    <property type="molecule type" value="Genomic_DNA"/>
</dbReference>
<dbReference type="SUPFAM" id="SSF52833">
    <property type="entry name" value="Thioredoxin-like"/>
    <property type="match status" value="1"/>
</dbReference>
<dbReference type="InterPro" id="IPR036249">
    <property type="entry name" value="Thioredoxin-like_sf"/>
</dbReference>
<dbReference type="Proteomes" id="UP000055019">
    <property type="component" value="Unassembled WGS sequence"/>
</dbReference>
<gene>
    <name evidence="2" type="ORF">AWB74_08816</name>
</gene>
<evidence type="ECO:0000313" key="3">
    <source>
        <dbReference type="Proteomes" id="UP000055019"/>
    </source>
</evidence>
<comment type="caution">
    <text evidence="2">The sequence shown here is derived from an EMBL/GenBank/DDBJ whole genome shotgun (WGS) entry which is preliminary data.</text>
</comment>
<feature type="domain" description="Glutaredoxin" evidence="1">
    <location>
        <begin position="8"/>
        <end position="66"/>
    </location>
</feature>
<dbReference type="Pfam" id="PF00462">
    <property type="entry name" value="Glutaredoxin"/>
    <property type="match status" value="1"/>
</dbReference>
<protein>
    <submittedName>
        <fullName evidence="2">Glutaredoxin</fullName>
    </submittedName>
</protein>
<reference evidence="2" key="1">
    <citation type="submission" date="2016-01" db="EMBL/GenBank/DDBJ databases">
        <authorList>
            <person name="Peeters C."/>
        </authorList>
    </citation>
    <scope>NUCLEOTIDE SEQUENCE [LARGE SCALE GENOMIC DNA]</scope>
    <source>
        <strain evidence="2">LMG 29317</strain>
    </source>
</reference>
<name>A0A158L748_9BURK</name>
<dbReference type="InterPro" id="IPR002109">
    <property type="entry name" value="Glutaredoxin"/>
</dbReference>
<evidence type="ECO:0000259" key="1">
    <source>
        <dbReference type="Pfam" id="PF00462"/>
    </source>
</evidence>
<accession>A0A158L748</accession>